<comment type="caution">
    <text evidence="3">The sequence shown here is derived from an EMBL/GenBank/DDBJ whole genome shotgun (WGS) entry which is preliminary data.</text>
</comment>
<dbReference type="RefSeq" id="WP_043610245.1">
    <property type="nucleotide sequence ID" value="NZ_AXCY01000172.1"/>
</dbReference>
<evidence type="ECO:0000259" key="2">
    <source>
        <dbReference type="Pfam" id="PF18741"/>
    </source>
</evidence>
<feature type="non-terminal residue" evidence="3">
    <location>
        <position position="1"/>
    </location>
</feature>
<dbReference type="InterPro" id="IPR027417">
    <property type="entry name" value="P-loop_NTPase"/>
</dbReference>
<organism evidence="3 4">
    <name type="scientific">Cellulomonas carbonis T26</name>
    <dbReference type="NCBI Taxonomy" id="947969"/>
    <lineage>
        <taxon>Bacteria</taxon>
        <taxon>Bacillati</taxon>
        <taxon>Actinomycetota</taxon>
        <taxon>Actinomycetes</taxon>
        <taxon>Micrococcales</taxon>
        <taxon>Cellulomonadaceae</taxon>
        <taxon>Cellulomonas</taxon>
    </lineage>
</organism>
<dbReference type="InterPro" id="IPR049468">
    <property type="entry name" value="Restrct_endonuc-II-like_dom"/>
</dbReference>
<accession>A0A0A0BNQ1</accession>
<feature type="region of interest" description="Disordered" evidence="1">
    <location>
        <begin position="1241"/>
        <end position="1271"/>
    </location>
</feature>
<dbReference type="Pfam" id="PF18741">
    <property type="entry name" value="MTES_1575"/>
    <property type="match status" value="1"/>
</dbReference>
<sequence length="1345" mass="143458">ADEPSDPIARATRRWRAALLERAGDSALSDVERLGDAVLDLSAAHPSGIAQMFAGRETRLSNLVRDGGALASARRRARAVAARADDHAQRYGLASAFLAIGVATWSEPGGTGAAGDAPGDEPRTVRAPVLLRPVAIRPRGRGESDYDLALDPSLDVNPLLAGALRTRGALLDPAALARGAFTEHGFDPRAALDRLRSLGLALLPDFELDERLLVGTFVHPEQALVDDLDALPVVEHEVLRALAGDAAAVAALAHPLPPVLTGDRPLEQERGVGDLDPAQVHVLDAIAAGHHVLVDAPTGSDVAGTLAAVVADAAAAGRTVLYVAGHRRAATALVERLAALGLDETVLDIPPEPTWRTQVAGRLLAAMTVQPVEVPEDEVAVVQRELLDRRRRLTGYIEALHRTREPWGASAYDALQALARLTSARPGPQTRVRLSPAVAESLTAERRAQAAADLVRASVLGAFSAPVRASAWYGADILTAARADDALHRVERLLTDTLPRVQAEVARVAEETGLVPATTPREWGEQLTMLAEVRKALDVFQPIVFERSAADLVAATATAQWRAEHGVEMSGMLRRRLRKQAKDLLRPGRPVDDLHAALVHVQEQRGVWQAHCPAGGWPRIPVGLADVEHDHRELSEDLAWLGGVLASGDAAASGAGGSRATDLAGLAWDELDGRLRRLRQDRAALDLLPERTAVVRHLAGQGLGDLLTDLEDRQVPAGLVAAELDLAWWSTVFEAILRQDPALAGYDGTALARLVAEFRTLDRRHLRDRALLSLASSRELLRTRLRGADEESQALFAELVEHRFAGLRTAAERYPTVVRHLRPCLVASPVLVPQLLPAGRTEDLVVLDAAGHLPVEVVVPALARGRQVLVVGDTRSASGSALAELAAVLPTVPLHADASRRDPHLTAFLAEHGYAGRLTATPLPSTRALLRLDVVAGTGMPTGDGGAVESTQAEVEHVVELVVEHALTRPDESLAVVSASPQHTARLREAVMTEVRDNPALGAFFAADRSEPFVVTEVGATQGLSREAVILSVGFGRTPHGRVLHRFGALSEPGGEGRLLEAIGSTRHRLTVVSCFADDDLDVERLRAPGARLLHDLLVLAAERTAATGDARARREPHAPDASESDSDRLVLDLAERLWRTGLLVEMRHGVPGGATIPLVVGHPELPGEMLVAVLTDDESYVAEPSVRVRDRQAAERLERLGWTVVQVWSAAAFLDPQGEADAVVEATLDALARRRAQRVAVQGRPSRAPDRVGADARSVTDDAGDLPGDEAHDELVTAVPTPRGPRPPVERGLPVNAYSDDELDDVAAWVLADGAPRDEAELAAALRTELGITRHGARIDAAIA</sequence>
<reference evidence="3 4" key="1">
    <citation type="submission" date="2013-08" db="EMBL/GenBank/DDBJ databases">
        <title>Genome sequencing of Cellulomonas carbonis T26.</title>
        <authorList>
            <person name="Chen F."/>
            <person name="Li Y."/>
            <person name="Wang G."/>
        </authorList>
    </citation>
    <scope>NUCLEOTIDE SEQUENCE [LARGE SCALE GENOMIC DNA]</scope>
    <source>
        <strain evidence="3 4">T26</strain>
    </source>
</reference>
<dbReference type="OrthoDB" id="9757917at2"/>
<feature type="domain" description="Restriction endonuclease type II-like" evidence="2">
    <location>
        <begin position="1134"/>
        <end position="1227"/>
    </location>
</feature>
<feature type="non-terminal residue" evidence="3">
    <location>
        <position position="1345"/>
    </location>
</feature>
<dbReference type="Proteomes" id="UP000029839">
    <property type="component" value="Unassembled WGS sequence"/>
</dbReference>
<protein>
    <recommendedName>
        <fullName evidence="2">Restriction endonuclease type II-like domain-containing protein</fullName>
    </recommendedName>
</protein>
<proteinExistence type="predicted"/>
<gene>
    <name evidence="3" type="ORF">N868_06860</name>
</gene>
<feature type="compositionally biased region" description="Basic and acidic residues" evidence="1">
    <location>
        <begin position="1248"/>
        <end position="1261"/>
    </location>
</feature>
<evidence type="ECO:0000256" key="1">
    <source>
        <dbReference type="SAM" id="MobiDB-lite"/>
    </source>
</evidence>
<dbReference type="SUPFAM" id="SSF52540">
    <property type="entry name" value="P-loop containing nucleoside triphosphate hydrolases"/>
    <property type="match status" value="1"/>
</dbReference>
<dbReference type="EMBL" id="AXCY01000172">
    <property type="protein sequence ID" value="KGM08689.1"/>
    <property type="molecule type" value="Genomic_DNA"/>
</dbReference>
<evidence type="ECO:0000313" key="4">
    <source>
        <dbReference type="Proteomes" id="UP000029839"/>
    </source>
</evidence>
<keyword evidence="4" id="KW-1185">Reference proteome</keyword>
<evidence type="ECO:0000313" key="3">
    <source>
        <dbReference type="EMBL" id="KGM08689.1"/>
    </source>
</evidence>
<name>A0A0A0BNQ1_9CELL</name>
<reference evidence="3 4" key="2">
    <citation type="journal article" date="2015" name="Stand. Genomic Sci.">
        <title>Draft genome sequence of Cellulomonas carbonis T26(T) and comparative analysis of six Cellulomonas genomes.</title>
        <authorList>
            <person name="Zhuang W."/>
            <person name="Zhang S."/>
            <person name="Xia X."/>
            <person name="Wang G."/>
        </authorList>
    </citation>
    <scope>NUCLEOTIDE SEQUENCE [LARGE SCALE GENOMIC DNA]</scope>
    <source>
        <strain evidence="3 4">T26</strain>
    </source>
</reference>